<evidence type="ECO:0000256" key="8">
    <source>
        <dbReference type="ARBA" id="ARBA00022958"/>
    </source>
</evidence>
<dbReference type="PANTHER" id="PTHR42714">
    <property type="entry name" value="TRNA MODIFICATION GTPASE GTPBP3"/>
    <property type="match status" value="1"/>
</dbReference>
<keyword evidence="2 10" id="KW-0963">Cytoplasm</keyword>
<evidence type="ECO:0000313" key="14">
    <source>
        <dbReference type="Proteomes" id="UP000036958"/>
    </source>
</evidence>
<dbReference type="InterPro" id="IPR027368">
    <property type="entry name" value="MnmE_dom2"/>
</dbReference>
<feature type="binding site" evidence="10">
    <location>
        <position position="253"/>
    </location>
    <ligand>
        <name>K(+)</name>
        <dbReference type="ChEBI" id="CHEBI:29103"/>
    </ligand>
</feature>
<dbReference type="InterPro" id="IPR027417">
    <property type="entry name" value="P-loop_NTPase"/>
</dbReference>
<dbReference type="OrthoDB" id="9805918at2"/>
<feature type="binding site" evidence="10">
    <location>
        <begin position="339"/>
        <end position="342"/>
    </location>
    <ligand>
        <name>GTP</name>
        <dbReference type="ChEBI" id="CHEBI:37565"/>
    </ligand>
</feature>
<dbReference type="Gene3D" id="3.30.1360.120">
    <property type="entry name" value="Probable tRNA modification gtpase trme, domain 1"/>
    <property type="match status" value="1"/>
</dbReference>
<dbReference type="EMBL" id="LGIA01000032">
    <property type="protein sequence ID" value="KOH46330.1"/>
    <property type="molecule type" value="Genomic_DNA"/>
</dbReference>
<dbReference type="GO" id="GO:0005829">
    <property type="term" value="C:cytosol"/>
    <property type="evidence" value="ECO:0007669"/>
    <property type="project" value="TreeGrafter"/>
</dbReference>
<keyword evidence="6 10" id="KW-0378">Hydrolase</keyword>
<protein>
    <recommendedName>
        <fullName evidence="10">tRNA modification GTPase MnmE</fullName>
        <ecNumber evidence="10">3.6.-.-</ecNumber>
    </recommendedName>
</protein>
<dbReference type="GO" id="GO:0003924">
    <property type="term" value="F:GTPase activity"/>
    <property type="evidence" value="ECO:0007669"/>
    <property type="project" value="UniProtKB-UniRule"/>
</dbReference>
<comment type="subunit">
    <text evidence="10">Homodimer. Heterotetramer of two MnmE and two MnmG subunits.</text>
</comment>
<evidence type="ECO:0000259" key="12">
    <source>
        <dbReference type="PROSITE" id="PS51709"/>
    </source>
</evidence>
<dbReference type="Gene3D" id="3.40.50.300">
    <property type="entry name" value="P-loop containing nucleotide triphosphate hydrolases"/>
    <property type="match status" value="1"/>
</dbReference>
<comment type="cofactor">
    <cofactor evidence="10">
        <name>K(+)</name>
        <dbReference type="ChEBI" id="CHEBI:29103"/>
    </cofactor>
    <text evidence="10">Binds 1 potassium ion per subunit.</text>
</comment>
<feature type="binding site" evidence="10">
    <location>
        <begin position="251"/>
        <end position="257"/>
    </location>
    <ligand>
        <name>GTP</name>
        <dbReference type="ChEBI" id="CHEBI:37565"/>
    </ligand>
</feature>
<proteinExistence type="inferred from homology"/>
<dbReference type="Proteomes" id="UP000036958">
    <property type="component" value="Unassembled WGS sequence"/>
</dbReference>
<dbReference type="FunFam" id="3.40.50.300:FF:001376">
    <property type="entry name" value="tRNA modification GTPase MnmE"/>
    <property type="match status" value="1"/>
</dbReference>
<evidence type="ECO:0000256" key="10">
    <source>
        <dbReference type="HAMAP-Rule" id="MF_00379"/>
    </source>
</evidence>
<feature type="binding site" evidence="10">
    <location>
        <position position="87"/>
    </location>
    <ligand>
        <name>(6S)-5-formyl-5,6,7,8-tetrahydrofolate</name>
        <dbReference type="ChEBI" id="CHEBI:57457"/>
    </ligand>
</feature>
<dbReference type="SMART" id="SM00382">
    <property type="entry name" value="AAA"/>
    <property type="match status" value="1"/>
</dbReference>
<dbReference type="GO" id="GO:0046872">
    <property type="term" value="F:metal ion binding"/>
    <property type="evidence" value="ECO:0007669"/>
    <property type="project" value="UniProtKB-KW"/>
</dbReference>
<dbReference type="InterPro" id="IPR005225">
    <property type="entry name" value="Small_GTP-bd"/>
</dbReference>
<dbReference type="CDD" id="cd04164">
    <property type="entry name" value="trmE"/>
    <property type="match status" value="1"/>
</dbReference>
<dbReference type="GO" id="GO:0002098">
    <property type="term" value="P:tRNA wobble uridine modification"/>
    <property type="evidence" value="ECO:0007669"/>
    <property type="project" value="TreeGrafter"/>
</dbReference>
<dbReference type="Pfam" id="PF10396">
    <property type="entry name" value="TrmE_N"/>
    <property type="match status" value="1"/>
</dbReference>
<dbReference type="NCBIfam" id="TIGR00450">
    <property type="entry name" value="mnmE_trmE_thdF"/>
    <property type="match status" value="1"/>
</dbReference>
<dbReference type="Gene3D" id="1.20.120.430">
    <property type="entry name" value="tRNA modification GTPase MnmE domain 2"/>
    <property type="match status" value="1"/>
</dbReference>
<dbReference type="PROSITE" id="PS51709">
    <property type="entry name" value="G_TRME"/>
    <property type="match status" value="1"/>
</dbReference>
<evidence type="ECO:0000256" key="6">
    <source>
        <dbReference type="ARBA" id="ARBA00022801"/>
    </source>
</evidence>
<keyword evidence="8 10" id="KW-0630">Potassium</keyword>
<accession>A0A0L8VCX8</accession>
<evidence type="ECO:0000256" key="5">
    <source>
        <dbReference type="ARBA" id="ARBA00022741"/>
    </source>
</evidence>
<evidence type="ECO:0000256" key="7">
    <source>
        <dbReference type="ARBA" id="ARBA00022842"/>
    </source>
</evidence>
<dbReference type="CDD" id="cd14858">
    <property type="entry name" value="TrmE_N"/>
    <property type="match status" value="1"/>
</dbReference>
<evidence type="ECO:0000256" key="2">
    <source>
        <dbReference type="ARBA" id="ARBA00022490"/>
    </source>
</evidence>
<dbReference type="InterPro" id="IPR003593">
    <property type="entry name" value="AAA+_ATPase"/>
</dbReference>
<dbReference type="InterPro" id="IPR031168">
    <property type="entry name" value="G_TrmE"/>
</dbReference>
<dbReference type="AlphaFoldDB" id="A0A0L8VCX8"/>
<dbReference type="HAMAP" id="MF_00379">
    <property type="entry name" value="GTPase_MnmE"/>
    <property type="match status" value="1"/>
</dbReference>
<comment type="similarity">
    <text evidence="1 10 11">Belongs to the TRAFAC class TrmE-Era-EngA-EngB-Septin-like GTPase superfamily. TrmE GTPase family.</text>
</comment>
<evidence type="ECO:0000256" key="1">
    <source>
        <dbReference type="ARBA" id="ARBA00011043"/>
    </source>
</evidence>
<comment type="function">
    <text evidence="10">Exhibits a very high intrinsic GTPase hydrolysis rate. Involved in the addition of a carboxymethylaminomethyl (cmnm) group at the wobble position (U34) of certain tRNAs, forming tRNA-cmnm(5)s(2)U34.</text>
</comment>
<comment type="subcellular location">
    <subcellularLocation>
        <location evidence="10">Cytoplasm</location>
    </subcellularLocation>
</comment>
<evidence type="ECO:0000256" key="4">
    <source>
        <dbReference type="ARBA" id="ARBA00022723"/>
    </source>
</evidence>
<dbReference type="STRING" id="1409788.NC99_08670"/>
<dbReference type="Pfam" id="PF12631">
    <property type="entry name" value="MnmE_helical"/>
    <property type="match status" value="1"/>
</dbReference>
<feature type="binding site" evidence="10">
    <location>
        <position position="465"/>
    </location>
    <ligand>
        <name>(6S)-5-formyl-5,6,7,8-tetrahydrofolate</name>
        <dbReference type="ChEBI" id="CHEBI:57457"/>
    </ligand>
</feature>
<dbReference type="FunFam" id="3.30.1360.120:FF:000003">
    <property type="entry name" value="tRNA modification GTPase MnmE"/>
    <property type="match status" value="1"/>
</dbReference>
<dbReference type="InterPro" id="IPR025867">
    <property type="entry name" value="MnmE_helical"/>
</dbReference>
<keyword evidence="5 10" id="KW-0547">Nucleotide-binding</keyword>
<keyword evidence="3 10" id="KW-0819">tRNA processing</keyword>
<evidence type="ECO:0000256" key="3">
    <source>
        <dbReference type="ARBA" id="ARBA00022694"/>
    </source>
</evidence>
<dbReference type="EC" id="3.6.-.-" evidence="10"/>
<feature type="binding site" evidence="10">
    <location>
        <position position="23"/>
    </location>
    <ligand>
        <name>(6S)-5-formyl-5,6,7,8-tetrahydrofolate</name>
        <dbReference type="ChEBI" id="CHEBI:57457"/>
    </ligand>
</feature>
<feature type="binding site" evidence="10">
    <location>
        <position position="251"/>
    </location>
    <ligand>
        <name>K(+)</name>
        <dbReference type="ChEBI" id="CHEBI:29103"/>
    </ligand>
</feature>
<keyword evidence="14" id="KW-1185">Reference proteome</keyword>
<dbReference type="NCBIfam" id="NF003661">
    <property type="entry name" value="PRK05291.1-3"/>
    <property type="match status" value="1"/>
</dbReference>
<dbReference type="InterPro" id="IPR027266">
    <property type="entry name" value="TrmE/GcvT-like"/>
</dbReference>
<keyword evidence="7 10" id="KW-0460">Magnesium</keyword>
<feature type="binding site" evidence="10">
    <location>
        <position position="256"/>
    </location>
    <ligand>
        <name>K(+)</name>
        <dbReference type="ChEBI" id="CHEBI:29103"/>
    </ligand>
</feature>
<evidence type="ECO:0000256" key="9">
    <source>
        <dbReference type="ARBA" id="ARBA00023134"/>
    </source>
</evidence>
<name>A0A0L8VCX8_9BACT</name>
<dbReference type="Pfam" id="PF01926">
    <property type="entry name" value="MMR_HSR1"/>
    <property type="match status" value="1"/>
</dbReference>
<comment type="caution">
    <text evidence="13">The sequence shown here is derived from an EMBL/GenBank/DDBJ whole genome shotgun (WGS) entry which is preliminary data.</text>
</comment>
<keyword evidence="9 10" id="KW-0342">GTP-binding</keyword>
<comment type="caution">
    <text evidence="10">Lacks conserved residue(s) required for the propagation of feature annotation.</text>
</comment>
<dbReference type="PATRIC" id="fig|1409788.3.peg.884"/>
<dbReference type="InterPro" id="IPR004520">
    <property type="entry name" value="GTPase_MnmE"/>
</dbReference>
<sequence>MIDQSTICAIATSPGIGAIATIRLSGEEAIEIADKVFRSPVKNKKLADQQANTLHVGTISEGPEIIDEVVVSLFRAPHSFTGEDVIEITCHGSAYIQQRLLELLLKTGARMARPGEFTQRAFLNGKMDLSQAEAVADLIASSNAANHKMALKQMRGGFSGEIKKLRDQLLHFIAMVELELDFSEEDVEFADRKQLIDLTEKIERLLNKLASSFKLGNVLKNGVPVAIVGETNVGKSTLLNAILNEEKAIVSDIHGTTRDVIEDVVNIDGTAFRFFDTAGIRETIDHIENLGIERSYSKLEQAEIVLLVTDLSNPIELIKQRVELIRERIQDQQLIIVGNKADLGGNAKIKEMLDAFILGENEDLVFISAKSHQNLESLIELLKENANLQQAEGSDVIVSNIRHYEALTNAHQAVVRVIHGLNNGISGDFLAQDIRECLHYLGEITGEISNDEVLGHIFKNFCIGK</sequence>
<dbReference type="SUPFAM" id="SSF52540">
    <property type="entry name" value="P-loop containing nucleoside triphosphate hydrolases"/>
    <property type="match status" value="1"/>
</dbReference>
<dbReference type="InterPro" id="IPR018948">
    <property type="entry name" value="GTP-bd_TrmE_N"/>
</dbReference>
<evidence type="ECO:0000313" key="13">
    <source>
        <dbReference type="EMBL" id="KOH46330.1"/>
    </source>
</evidence>
<reference evidence="14" key="1">
    <citation type="submission" date="2015-07" db="EMBL/GenBank/DDBJ databases">
        <title>Genome sequencing of Sunxiuqinia dokdonensis strain SK.</title>
        <authorList>
            <person name="Ahn S."/>
            <person name="Kim B.-C."/>
        </authorList>
    </citation>
    <scope>NUCLEOTIDE SEQUENCE [LARGE SCALE GENOMIC DNA]</scope>
    <source>
        <strain evidence="14">SK</strain>
    </source>
</reference>
<dbReference type="PANTHER" id="PTHR42714:SF2">
    <property type="entry name" value="TRNA MODIFICATION GTPASE GTPBP3, MITOCHONDRIAL"/>
    <property type="match status" value="1"/>
</dbReference>
<dbReference type="PRINTS" id="PR00449">
    <property type="entry name" value="RASTRNSFRMNG"/>
</dbReference>
<organism evidence="13 14">
    <name type="scientific">Sunxiuqinia dokdonensis</name>
    <dbReference type="NCBI Taxonomy" id="1409788"/>
    <lineage>
        <taxon>Bacteria</taxon>
        <taxon>Pseudomonadati</taxon>
        <taxon>Bacteroidota</taxon>
        <taxon>Bacteroidia</taxon>
        <taxon>Marinilabiliales</taxon>
        <taxon>Prolixibacteraceae</taxon>
        <taxon>Sunxiuqinia</taxon>
    </lineage>
</organism>
<keyword evidence="4 10" id="KW-0479">Metal-binding</keyword>
<feature type="binding site" evidence="10">
    <location>
        <position position="126"/>
    </location>
    <ligand>
        <name>(6S)-5-formyl-5,6,7,8-tetrahydrofolate</name>
        <dbReference type="ChEBI" id="CHEBI:57457"/>
    </ligand>
</feature>
<gene>
    <name evidence="10" type="primary">mnmE</name>
    <name evidence="10" type="synonym">trmE</name>
    <name evidence="13" type="ORF">NC99_08670</name>
</gene>
<feature type="binding site" evidence="10">
    <location>
        <position position="257"/>
    </location>
    <ligand>
        <name>Mg(2+)</name>
        <dbReference type="ChEBI" id="CHEBI:18420"/>
    </ligand>
</feature>
<dbReference type="GO" id="GO:0030488">
    <property type="term" value="P:tRNA methylation"/>
    <property type="evidence" value="ECO:0007669"/>
    <property type="project" value="TreeGrafter"/>
</dbReference>
<feature type="binding site" evidence="10">
    <location>
        <begin position="232"/>
        <end position="237"/>
    </location>
    <ligand>
        <name>GTP</name>
        <dbReference type="ChEBI" id="CHEBI:37565"/>
    </ligand>
</feature>
<feature type="binding site" evidence="10">
    <location>
        <position position="236"/>
    </location>
    <ligand>
        <name>Mg(2+)</name>
        <dbReference type="ChEBI" id="CHEBI:18420"/>
    </ligand>
</feature>
<dbReference type="GO" id="GO:0042802">
    <property type="term" value="F:identical protein binding"/>
    <property type="evidence" value="ECO:0007669"/>
    <property type="project" value="UniProtKB-ARBA"/>
</dbReference>
<dbReference type="NCBIfam" id="TIGR00231">
    <property type="entry name" value="small_GTP"/>
    <property type="match status" value="1"/>
</dbReference>
<feature type="domain" description="TrmE-type G" evidence="12">
    <location>
        <begin position="222"/>
        <end position="387"/>
    </location>
</feature>
<dbReference type="InterPro" id="IPR006073">
    <property type="entry name" value="GTP-bd"/>
</dbReference>
<evidence type="ECO:0000256" key="11">
    <source>
        <dbReference type="RuleBase" id="RU003313"/>
    </source>
</evidence>
<dbReference type="GO" id="GO:0005525">
    <property type="term" value="F:GTP binding"/>
    <property type="evidence" value="ECO:0007669"/>
    <property type="project" value="UniProtKB-UniRule"/>
</dbReference>
<feature type="binding site" evidence="10">
    <location>
        <position position="232"/>
    </location>
    <ligand>
        <name>K(+)</name>
        <dbReference type="ChEBI" id="CHEBI:29103"/>
    </ligand>
</feature>
<feature type="binding site" evidence="10">
    <location>
        <begin position="276"/>
        <end position="279"/>
    </location>
    <ligand>
        <name>GTP</name>
        <dbReference type="ChEBI" id="CHEBI:37565"/>
    </ligand>
</feature>